<name>A0ABY6JUW0_9ARAC</name>
<dbReference type="PANTHER" id="PTHR12225">
    <property type="entry name" value="ADHESION REGULATING MOLECULE 1 110 KDA CELL MEMBRANE GLYCOPROTEIN"/>
    <property type="match status" value="1"/>
</dbReference>
<feature type="compositionally biased region" description="Low complexity" evidence="7">
    <location>
        <begin position="247"/>
        <end position="277"/>
    </location>
</feature>
<evidence type="ECO:0000256" key="4">
    <source>
        <dbReference type="ARBA" id="ARBA00022490"/>
    </source>
</evidence>
<evidence type="ECO:0000259" key="8">
    <source>
        <dbReference type="PROSITE" id="PS51916"/>
    </source>
</evidence>
<keyword evidence="4" id="KW-0963">Cytoplasm</keyword>
<evidence type="ECO:0000256" key="6">
    <source>
        <dbReference type="ARBA" id="ARBA00023242"/>
    </source>
</evidence>
<accession>A0ABY6JUW0</accession>
<evidence type="ECO:0000256" key="1">
    <source>
        <dbReference type="ARBA" id="ARBA00004123"/>
    </source>
</evidence>
<evidence type="ECO:0000256" key="5">
    <source>
        <dbReference type="ARBA" id="ARBA00022942"/>
    </source>
</evidence>
<dbReference type="InterPro" id="IPR032368">
    <property type="entry name" value="RPN13_DEUBAD"/>
</dbReference>
<evidence type="ECO:0000313" key="11">
    <source>
        <dbReference type="Proteomes" id="UP001235939"/>
    </source>
</evidence>
<feature type="region of interest" description="Disordered" evidence="7">
    <location>
        <begin position="175"/>
        <end position="197"/>
    </location>
</feature>
<dbReference type="Gene3D" id="1.10.2020.20">
    <property type="match status" value="1"/>
</dbReference>
<keyword evidence="6" id="KW-0539">Nucleus</keyword>
<evidence type="ECO:0000256" key="2">
    <source>
        <dbReference type="ARBA" id="ARBA00004496"/>
    </source>
</evidence>
<feature type="domain" description="Pru" evidence="9">
    <location>
        <begin position="15"/>
        <end position="177"/>
    </location>
</feature>
<dbReference type="InterPro" id="IPR038633">
    <property type="entry name" value="Rpn13/ADRM1_Pru_sf"/>
</dbReference>
<dbReference type="InterPro" id="IPR006773">
    <property type="entry name" value="Rpn13/ADRM1"/>
</dbReference>
<feature type="region of interest" description="Disordered" evidence="7">
    <location>
        <begin position="240"/>
        <end position="292"/>
    </location>
</feature>
<feature type="region of interest" description="Disordered" evidence="7">
    <location>
        <begin position="547"/>
        <end position="566"/>
    </location>
</feature>
<keyword evidence="5" id="KW-0647">Proteasome</keyword>
<protein>
    <submittedName>
        <fullName evidence="10">ADRM1</fullName>
    </submittedName>
</protein>
<dbReference type="Pfam" id="PF16550">
    <property type="entry name" value="RPN13_C"/>
    <property type="match status" value="1"/>
</dbReference>
<dbReference type="Gene3D" id="2.30.29.70">
    <property type="entry name" value="Proteasomal ubiquitin receptor Rpn13/ADRM1"/>
    <property type="match status" value="1"/>
</dbReference>
<dbReference type="PROSITE" id="PS51917">
    <property type="entry name" value="PRU"/>
    <property type="match status" value="1"/>
</dbReference>
<dbReference type="Pfam" id="PF04683">
    <property type="entry name" value="Rpn13_ADRM1_Pru"/>
    <property type="match status" value="2"/>
</dbReference>
<comment type="subcellular location">
    <subcellularLocation>
        <location evidence="2">Cytoplasm</location>
    </subcellularLocation>
    <subcellularLocation>
        <location evidence="1">Nucleus</location>
    </subcellularLocation>
</comment>
<dbReference type="PANTHER" id="PTHR12225:SF0">
    <property type="entry name" value="PROTEASOMAL UBIQUITIN RECEPTOR ADRM1"/>
    <property type="match status" value="1"/>
</dbReference>
<feature type="compositionally biased region" description="Basic and acidic residues" evidence="7">
    <location>
        <begin position="551"/>
        <end position="560"/>
    </location>
</feature>
<organism evidence="10 11">
    <name type="scientific">Cordylochernes scorpioides</name>
    <dbReference type="NCBI Taxonomy" id="51811"/>
    <lineage>
        <taxon>Eukaryota</taxon>
        <taxon>Metazoa</taxon>
        <taxon>Ecdysozoa</taxon>
        <taxon>Arthropoda</taxon>
        <taxon>Chelicerata</taxon>
        <taxon>Arachnida</taxon>
        <taxon>Pseudoscorpiones</taxon>
        <taxon>Cheliferoidea</taxon>
        <taxon>Chernetidae</taxon>
        <taxon>Cordylochernes</taxon>
    </lineage>
</organism>
<feature type="domain" description="DEUBAD" evidence="8">
    <location>
        <begin position="420"/>
        <end position="555"/>
    </location>
</feature>
<feature type="compositionally biased region" description="Gly residues" evidence="7">
    <location>
        <begin position="182"/>
        <end position="191"/>
    </location>
</feature>
<proteinExistence type="inferred from homology"/>
<dbReference type="CDD" id="cd13314">
    <property type="entry name" value="PH_Rpn13"/>
    <property type="match status" value="1"/>
</dbReference>
<dbReference type="Proteomes" id="UP001235939">
    <property type="component" value="Chromosome 01"/>
</dbReference>
<comment type="similarity">
    <text evidence="3">Belongs to the ADRM1 family.</text>
</comment>
<sequence length="566" mass="62872">MTRPFLFGGTTGSQSQNKYLVEFRAGKMTMKGKMVTPDKRKGLVYINQTDDSLMHFCWKDRKTGTVEDVSILNIYIYPYVISKCNIIKRQTKFLYIILKYKFNQKFVYNINEPLFKCDLIIFPDDAEFKKVPQCTTGRVFVLKFKSSSRLVFYWMQEPKLDKDDELCSKVNEYLNNPPPVRGSGGSGGSSAQGGTDLSSLGEGEIHNIINNMSQQQLVQLLAGQMGVNINTSNLTSLLTAAGGRPTSSSASNLSERSATTTTTTTTSAPASTQPTVTQVSSAPVPRVPEPTTPSIQLAELQNILSGLNGTMMCIELAFCCMLNVVINQACLASHCWNIVVNQPSHHLLKHCAAVCEQFHQESASPNSSPRPQKEFKNSKRVCPTPTEIKFYHWIPQSLRQKGTFHTRQKFLWPALHQEMTLRGCGAAVDLNNAVTLEALQPLIDNAPLMERLRELLPPAATTDEGPPPPVSEQLRSTVQSPQFQQAMSMFSQALQLGQLGPLMQQFGMAQEVVDAANSGVRITALSWKLRDVCVCPDMDAFVKALQRSMKKPQDSNKKEEEDMNLD</sequence>
<gene>
    <name evidence="10" type="ORF">LAZ67_1000767</name>
</gene>
<dbReference type="InterPro" id="IPR038108">
    <property type="entry name" value="RPN13_DEUBAD_sf"/>
</dbReference>
<evidence type="ECO:0000313" key="10">
    <source>
        <dbReference type="EMBL" id="UYV60296.1"/>
    </source>
</evidence>
<dbReference type="InterPro" id="IPR044867">
    <property type="entry name" value="DEUBAD_dom"/>
</dbReference>
<evidence type="ECO:0000259" key="9">
    <source>
        <dbReference type="PROSITE" id="PS51917"/>
    </source>
</evidence>
<dbReference type="EMBL" id="CP092863">
    <property type="protein sequence ID" value="UYV60296.1"/>
    <property type="molecule type" value="Genomic_DNA"/>
</dbReference>
<evidence type="ECO:0000256" key="3">
    <source>
        <dbReference type="ARBA" id="ARBA00009216"/>
    </source>
</evidence>
<reference evidence="10 11" key="1">
    <citation type="submission" date="2022-01" db="EMBL/GenBank/DDBJ databases">
        <title>A chromosomal length assembly of Cordylochernes scorpioides.</title>
        <authorList>
            <person name="Zeh D."/>
            <person name="Zeh J."/>
        </authorList>
    </citation>
    <scope>NUCLEOTIDE SEQUENCE [LARGE SCALE GENOMIC DNA]</scope>
    <source>
        <strain evidence="10">IN4F17</strain>
        <tissue evidence="10">Whole Body</tissue>
    </source>
</reference>
<keyword evidence="11" id="KW-1185">Reference proteome</keyword>
<dbReference type="PROSITE" id="PS51916">
    <property type="entry name" value="DEUBAD"/>
    <property type="match status" value="1"/>
</dbReference>
<evidence type="ECO:0000256" key="7">
    <source>
        <dbReference type="SAM" id="MobiDB-lite"/>
    </source>
</evidence>
<dbReference type="InterPro" id="IPR044868">
    <property type="entry name" value="Rpn13/ADRM1_Pru"/>
</dbReference>